<dbReference type="OrthoDB" id="2964960at2"/>
<dbReference type="EMBL" id="AVBF01000110">
    <property type="protein sequence ID" value="KGP70832.1"/>
    <property type="molecule type" value="Genomic_DNA"/>
</dbReference>
<evidence type="ECO:0000259" key="2">
    <source>
        <dbReference type="Pfam" id="PF17115"/>
    </source>
</evidence>
<dbReference type="AlphaFoldDB" id="A0A0A2T4Z2"/>
<evidence type="ECO:0000313" key="3">
    <source>
        <dbReference type="EMBL" id="KGP70832.1"/>
    </source>
</evidence>
<dbReference type="eggNOG" id="COG4758">
    <property type="taxonomic scope" value="Bacteria"/>
</dbReference>
<dbReference type="Pfam" id="PF09922">
    <property type="entry name" value="LiaF-like_C"/>
    <property type="match status" value="1"/>
</dbReference>
<feature type="domain" description="Cell wall-active antibiotics response LiaF-like C-terminal" evidence="1">
    <location>
        <begin position="140"/>
        <end position="232"/>
    </location>
</feature>
<evidence type="ECO:0000259" key="1">
    <source>
        <dbReference type="Pfam" id="PF09922"/>
    </source>
</evidence>
<evidence type="ECO:0000313" key="4">
    <source>
        <dbReference type="Proteomes" id="UP000030147"/>
    </source>
</evidence>
<proteinExistence type="predicted"/>
<name>A0A0A2T4Z2_9BACI</name>
<protein>
    <recommendedName>
        <fullName evidence="5">DUF2154 domain-containing protein</fullName>
    </recommendedName>
</protein>
<evidence type="ECO:0008006" key="5">
    <source>
        <dbReference type="Google" id="ProtNLM"/>
    </source>
</evidence>
<feature type="domain" description="DUF2154" evidence="2">
    <location>
        <begin position="40"/>
        <end position="129"/>
    </location>
</feature>
<dbReference type="InterPro" id="IPR031346">
    <property type="entry name" value="DUF2154_N"/>
</dbReference>
<dbReference type="Pfam" id="PF17115">
    <property type="entry name" value="Toast_rack_N"/>
    <property type="match status" value="1"/>
</dbReference>
<dbReference type="Proteomes" id="UP000030147">
    <property type="component" value="Unassembled WGS sequence"/>
</dbReference>
<comment type="caution">
    <text evidence="3">The sequence shown here is derived from an EMBL/GenBank/DDBJ whole genome shotgun (WGS) entry which is preliminary data.</text>
</comment>
<accession>A0A0A2T4Z2</accession>
<reference evidence="3 4" key="1">
    <citation type="journal article" date="2015" name="Stand. Genomic Sci.">
        <title>High quality draft genome sequence of the moderately halophilic bacterium Pontibacillus yanchengensis Y32(T) and comparison among Pontibacillus genomes.</title>
        <authorList>
            <person name="Huang J."/>
            <person name="Qiao Z.X."/>
            <person name="Tang J.W."/>
            <person name="Wang G."/>
        </authorList>
    </citation>
    <scope>NUCLEOTIDE SEQUENCE [LARGE SCALE GENOMIC DNA]</scope>
    <source>
        <strain evidence="3 4">Y32</strain>
    </source>
</reference>
<dbReference type="RefSeq" id="WP_036824696.1">
    <property type="nucleotide sequence ID" value="NZ_AVBF01000110.1"/>
</dbReference>
<dbReference type="STRING" id="1385514.N782_04175"/>
<keyword evidence="4" id="KW-1185">Reference proteome</keyword>
<dbReference type="PROSITE" id="PS51257">
    <property type="entry name" value="PROKAR_LIPOPROTEIN"/>
    <property type="match status" value="1"/>
</dbReference>
<dbReference type="InterPro" id="IPR024425">
    <property type="entry name" value="LiaF-like_C"/>
</dbReference>
<organism evidence="3 4">
    <name type="scientific">Pontibacillus yanchengensis Y32</name>
    <dbReference type="NCBI Taxonomy" id="1385514"/>
    <lineage>
        <taxon>Bacteria</taxon>
        <taxon>Bacillati</taxon>
        <taxon>Bacillota</taxon>
        <taxon>Bacilli</taxon>
        <taxon>Bacillales</taxon>
        <taxon>Bacillaceae</taxon>
        <taxon>Pontibacillus</taxon>
    </lineage>
</organism>
<gene>
    <name evidence="3" type="ORF">N782_04175</name>
</gene>
<sequence length="238" mass="25601">MKPIRLLSAWVVLGMVLTGCNISLGKSGEVEKSEIIVDQDEAKQLDVELHLGAGKLLVDSGTDKWVEGSIMYSSTKNKPQISYQLNNGTGQVEIKDSKNVDLNIGDKVNEWEVNLTKEVPIKLNVNTGASDTSLNLSGLNLSDLSIHTGVGEMDVDLSGNWKESFDVELNTGVGDTHVVLPKDVGVIIESSKGIGESNFVDLISKGDGVYVNEAYDTSDVIISIQTEMGVGEATFEIE</sequence>